<proteinExistence type="inferred from homology"/>
<evidence type="ECO:0000256" key="1">
    <source>
        <dbReference type="ARBA" id="ARBA00004383"/>
    </source>
</evidence>
<evidence type="ECO:0000256" key="10">
    <source>
        <dbReference type="ARBA" id="ARBA00023186"/>
    </source>
</evidence>
<evidence type="ECO:0000256" key="3">
    <source>
        <dbReference type="ARBA" id="ARBA00022475"/>
    </source>
</evidence>
<keyword evidence="8" id="KW-0443">Lipid metabolism</keyword>
<accession>A0ABT2A3Y3</accession>
<comment type="subcellular location">
    <subcellularLocation>
        <location evidence="1">Cell inner membrane</location>
        <topology evidence="1">Single-pass membrane protein</topology>
        <orientation evidence="1">Periplasmic side</orientation>
    </subcellularLocation>
</comment>
<evidence type="ECO:0000256" key="5">
    <source>
        <dbReference type="ARBA" id="ARBA00022692"/>
    </source>
</evidence>
<evidence type="ECO:0000256" key="4">
    <source>
        <dbReference type="ARBA" id="ARBA00022519"/>
    </source>
</evidence>
<evidence type="ECO:0000313" key="13">
    <source>
        <dbReference type="EMBL" id="MCS0588899.1"/>
    </source>
</evidence>
<evidence type="ECO:0000256" key="11">
    <source>
        <dbReference type="ARBA" id="ARBA00030948"/>
    </source>
</evidence>
<dbReference type="SUPFAM" id="SSF158855">
    <property type="entry name" value="Lipase chaperone-like"/>
    <property type="match status" value="1"/>
</dbReference>
<protein>
    <recommendedName>
        <fullName evidence="11">Lipase helper protein</fullName>
    </recommendedName>
    <alternativeName>
        <fullName evidence="12">Lipase modulator</fullName>
    </alternativeName>
</protein>
<comment type="similarity">
    <text evidence="2">Belongs to the lipase chaperone family.</text>
</comment>
<name>A0ABT2A3Y3_9BURK</name>
<gene>
    <name evidence="13" type="ORF">NX782_06740</name>
</gene>
<dbReference type="Pfam" id="PF03280">
    <property type="entry name" value="Lipase_chap"/>
    <property type="match status" value="1"/>
</dbReference>
<evidence type="ECO:0000256" key="9">
    <source>
        <dbReference type="ARBA" id="ARBA00023136"/>
    </source>
</evidence>
<dbReference type="RefSeq" id="WP_258844666.1">
    <property type="nucleotide sequence ID" value="NZ_JANUGX010000005.1"/>
</dbReference>
<evidence type="ECO:0000256" key="6">
    <source>
        <dbReference type="ARBA" id="ARBA00022963"/>
    </source>
</evidence>
<keyword evidence="14" id="KW-1185">Reference proteome</keyword>
<keyword evidence="4" id="KW-0997">Cell inner membrane</keyword>
<keyword evidence="7" id="KW-1133">Transmembrane helix</keyword>
<keyword evidence="10" id="KW-0143">Chaperone</keyword>
<keyword evidence="9" id="KW-0472">Membrane</keyword>
<dbReference type="Proteomes" id="UP001205560">
    <property type="component" value="Unassembled WGS sequence"/>
</dbReference>
<evidence type="ECO:0000313" key="14">
    <source>
        <dbReference type="Proteomes" id="UP001205560"/>
    </source>
</evidence>
<evidence type="ECO:0000256" key="8">
    <source>
        <dbReference type="ARBA" id="ARBA00023098"/>
    </source>
</evidence>
<keyword evidence="5" id="KW-0812">Transmembrane</keyword>
<evidence type="ECO:0000256" key="12">
    <source>
        <dbReference type="ARBA" id="ARBA00031542"/>
    </source>
</evidence>
<dbReference type="EMBL" id="JANUGX010000005">
    <property type="protein sequence ID" value="MCS0588899.1"/>
    <property type="molecule type" value="Genomic_DNA"/>
</dbReference>
<dbReference type="InterPro" id="IPR004961">
    <property type="entry name" value="Lipase_chaperone"/>
</dbReference>
<keyword evidence="6" id="KW-0442">Lipid degradation</keyword>
<sequence length="311" mass="33811">MNLRRGWLLVAAAAALLPLAAFIGWPVSPPAGPADPVPATPVSTAAAFAPSLQGTRPDGAVRVAPDDSVVVDEQLIGLFDYYLSTVGEKSPDQVRAQIERELDRTLRPPAAAAAKRVLARYFAYKQALGALEARQGLAGMDAASLQRRLAALATLRARFFSRQEIAAVFGREDAANQEALARLRIREDVTLTPQQKQERLAALEASLSPAERAAREAPLKIGRMQEEVERMRAAGADDDAIFRLRAEAFGADAAGRLAEVDREEAAWKQRIAAYLAQRRGLQDEAAVAALRSRMFSEEEQRRLAVYESGQL</sequence>
<reference evidence="13 14" key="1">
    <citation type="submission" date="2022-08" db="EMBL/GenBank/DDBJ databases">
        <title>Reclassification of Massilia species as members of the genera Telluria, Duganella, Pseudoduganella, Mokoshia gen. nov. and Zemynaea gen. nov. using orthogonal and non-orthogonal genome-based approaches.</title>
        <authorList>
            <person name="Bowman J.P."/>
        </authorList>
    </citation>
    <scope>NUCLEOTIDE SEQUENCE [LARGE SCALE GENOMIC DNA]</scope>
    <source>
        <strain evidence="13 14">LMG 28164</strain>
    </source>
</reference>
<comment type="caution">
    <text evidence="13">The sequence shown here is derived from an EMBL/GenBank/DDBJ whole genome shotgun (WGS) entry which is preliminary data.</text>
</comment>
<evidence type="ECO:0000256" key="2">
    <source>
        <dbReference type="ARBA" id="ARBA00010358"/>
    </source>
</evidence>
<evidence type="ECO:0000256" key="7">
    <source>
        <dbReference type="ARBA" id="ARBA00022989"/>
    </source>
</evidence>
<keyword evidence="3" id="KW-1003">Cell membrane</keyword>
<organism evidence="13 14">
    <name type="scientific">Massilia norwichensis</name>
    <dbReference type="NCBI Taxonomy" id="1442366"/>
    <lineage>
        <taxon>Bacteria</taxon>
        <taxon>Pseudomonadati</taxon>
        <taxon>Pseudomonadota</taxon>
        <taxon>Betaproteobacteria</taxon>
        <taxon>Burkholderiales</taxon>
        <taxon>Oxalobacteraceae</taxon>
        <taxon>Telluria group</taxon>
        <taxon>Massilia</taxon>
    </lineage>
</organism>